<organism evidence="1 2">
    <name type="scientific">Peptoanaerobacter stomatis</name>
    <dbReference type="NCBI Taxonomy" id="796937"/>
    <lineage>
        <taxon>Bacteria</taxon>
        <taxon>Bacillati</taxon>
        <taxon>Bacillota</taxon>
        <taxon>Clostridia</taxon>
        <taxon>Peptostreptococcales</taxon>
        <taxon>Filifactoraceae</taxon>
        <taxon>Peptoanaerobacter</taxon>
    </lineage>
</organism>
<dbReference type="RefSeq" id="WP_009529326.1">
    <property type="nucleotide sequence ID" value="NZ_JH414605.1"/>
</dbReference>
<proteinExistence type="predicted"/>
<name>G9XBF6_9FIRM</name>
<reference evidence="1 2" key="1">
    <citation type="submission" date="2011-08" db="EMBL/GenBank/DDBJ databases">
        <title>The Genome Sequence of Eubacteriaceae bacterium CM5.</title>
        <authorList>
            <consortium name="The Broad Institute Genome Sequencing Platform"/>
            <person name="Earl A."/>
            <person name="Ward D."/>
            <person name="Feldgarden M."/>
            <person name="Gevers D."/>
            <person name="Sizova M."/>
            <person name="Hazen A."/>
            <person name="Epstein S."/>
            <person name="Young S.K."/>
            <person name="Zeng Q."/>
            <person name="Gargeya S."/>
            <person name="Fitzgerald M."/>
            <person name="Haas B."/>
            <person name="Abouelleil A."/>
            <person name="Alvarado L."/>
            <person name="Arachchi H.M."/>
            <person name="Berlin A."/>
            <person name="Brown A."/>
            <person name="Chapman S.B."/>
            <person name="Chen Z."/>
            <person name="Dunbar C."/>
            <person name="Freedman E."/>
            <person name="Gearin G."/>
            <person name="Gellesch M."/>
            <person name="Goldberg J."/>
            <person name="Griggs A."/>
            <person name="Gujja S."/>
            <person name="Heiman D."/>
            <person name="Howarth C."/>
            <person name="Larson L."/>
            <person name="Lui A."/>
            <person name="MacDonald P.J.P."/>
            <person name="Montmayeur A."/>
            <person name="Murphy C."/>
            <person name="Neiman D."/>
            <person name="Pearson M."/>
            <person name="Priest M."/>
            <person name="Roberts A."/>
            <person name="Saif S."/>
            <person name="Shea T."/>
            <person name="Shenoy N."/>
            <person name="Sisk P."/>
            <person name="Stolte C."/>
            <person name="Sykes S."/>
            <person name="Wortman J."/>
            <person name="Nusbaum C."/>
            <person name="Birren B."/>
        </authorList>
    </citation>
    <scope>NUCLEOTIDE SEQUENCE [LARGE SCALE GENOMIC DNA]</scope>
    <source>
        <strain evidence="1 2">CM5</strain>
    </source>
</reference>
<dbReference type="AlphaFoldDB" id="G9XBF6"/>
<protein>
    <submittedName>
        <fullName evidence="1">Uncharacterized protein</fullName>
    </submittedName>
</protein>
<gene>
    <name evidence="1" type="ORF">HMPREF9628_01323</name>
</gene>
<comment type="caution">
    <text evidence="1">The sequence shown here is derived from an EMBL/GenBank/DDBJ whole genome shotgun (WGS) entry which is preliminary data.</text>
</comment>
<dbReference type="HOGENOM" id="CLU_2274713_0_0_9"/>
<evidence type="ECO:0000313" key="1">
    <source>
        <dbReference type="EMBL" id="EHL19807.1"/>
    </source>
</evidence>
<accession>G9XBF6</accession>
<dbReference type="EMBL" id="AFZG01000015">
    <property type="protein sequence ID" value="EHL19807.1"/>
    <property type="molecule type" value="Genomic_DNA"/>
</dbReference>
<sequence>MGKAKANKTYVVKRDVWKKIRKLDHAKFDEWVREFVKNIDEDNNKMHSRTFEEFEKINNMAIIKALENTKGIGEKIRGNFIENYNKALEDNIKNNDFVISEN</sequence>
<dbReference type="Proteomes" id="UP000003379">
    <property type="component" value="Unassembled WGS sequence"/>
</dbReference>
<evidence type="ECO:0000313" key="2">
    <source>
        <dbReference type="Proteomes" id="UP000003379"/>
    </source>
</evidence>